<dbReference type="AlphaFoldDB" id="A0A7I7QRI6"/>
<feature type="chain" id="PRO_5029721566" description="Keratin associated protein" evidence="1">
    <location>
        <begin position="29"/>
        <end position="72"/>
    </location>
</feature>
<protein>
    <recommendedName>
        <fullName evidence="4">Keratin associated protein</fullName>
    </recommendedName>
</protein>
<proteinExistence type="predicted"/>
<reference evidence="2 3" key="1">
    <citation type="journal article" date="2019" name="Emerg. Microbes Infect.">
        <title>Comprehensive subspecies identification of 175 nontuberculous mycobacteria species based on 7547 genomic profiles.</title>
        <authorList>
            <person name="Matsumoto Y."/>
            <person name="Kinjo T."/>
            <person name="Motooka D."/>
            <person name="Nabeya D."/>
            <person name="Jung N."/>
            <person name="Uechi K."/>
            <person name="Horii T."/>
            <person name="Iida T."/>
            <person name="Fujita J."/>
            <person name="Nakamura S."/>
        </authorList>
    </citation>
    <scope>NUCLEOTIDE SEQUENCE [LARGE SCALE GENOMIC DNA]</scope>
    <source>
        <strain evidence="2 3">JCM 17899</strain>
    </source>
</reference>
<feature type="signal peptide" evidence="1">
    <location>
        <begin position="1"/>
        <end position="28"/>
    </location>
</feature>
<keyword evidence="1" id="KW-0732">Signal</keyword>
<dbReference type="KEGG" id="msei:MSEDJ_31050"/>
<sequence length="72" mass="7345">MRAIVRLMTPLLAAGAAAVAIVAAPAAAATPLSCADVGSATQCTSPGNSQLTAVAPHVQIYPQFIIIHRNHR</sequence>
<dbReference type="EMBL" id="AP022588">
    <property type="protein sequence ID" value="BBY29009.1"/>
    <property type="molecule type" value="Genomic_DNA"/>
</dbReference>
<organism evidence="2 3">
    <name type="scientific">Mycolicibacterium sediminis</name>
    <dbReference type="NCBI Taxonomy" id="1286180"/>
    <lineage>
        <taxon>Bacteria</taxon>
        <taxon>Bacillati</taxon>
        <taxon>Actinomycetota</taxon>
        <taxon>Actinomycetes</taxon>
        <taxon>Mycobacteriales</taxon>
        <taxon>Mycobacteriaceae</taxon>
        <taxon>Mycolicibacterium</taxon>
    </lineage>
</organism>
<name>A0A7I7QRI6_9MYCO</name>
<evidence type="ECO:0008006" key="4">
    <source>
        <dbReference type="Google" id="ProtNLM"/>
    </source>
</evidence>
<accession>A0A7I7QRI6</accession>
<evidence type="ECO:0000313" key="2">
    <source>
        <dbReference type="EMBL" id="BBY29009.1"/>
    </source>
</evidence>
<evidence type="ECO:0000313" key="3">
    <source>
        <dbReference type="Proteomes" id="UP000467193"/>
    </source>
</evidence>
<keyword evidence="3" id="KW-1185">Reference proteome</keyword>
<dbReference type="Proteomes" id="UP000467193">
    <property type="component" value="Chromosome"/>
</dbReference>
<evidence type="ECO:0000256" key="1">
    <source>
        <dbReference type="SAM" id="SignalP"/>
    </source>
</evidence>
<gene>
    <name evidence="2" type="ORF">MSEDJ_31050</name>
</gene>